<dbReference type="Pfam" id="PF01128">
    <property type="entry name" value="IspD"/>
    <property type="match status" value="1"/>
</dbReference>
<evidence type="ECO:0008006" key="4">
    <source>
        <dbReference type="Google" id="ProtNLM"/>
    </source>
</evidence>
<sequence length="209" mass="23139">VIDSFVTIVPAAGSGDRFSDDVPKQFLTIGDKSILDLSIEPLLDFSECLGICIVVAPDDQYHKSLKICENPKISIVEGGITRMSSVTNGVLFWKDSGLSFKNILVHDSVRPCLRSSEVRVLLESMSVTDIDGVILGSSCSDTVKEINKKDLSIRRTLDRERLWTAFTPQIFKKEVLFNATIENMHDDKIFTDEASLVEVNGGKLKMIQG</sequence>
<feature type="non-terminal residue" evidence="3">
    <location>
        <position position="1"/>
    </location>
</feature>
<dbReference type="InterPro" id="IPR018294">
    <property type="entry name" value="ISPD_synthase_CS"/>
</dbReference>
<dbReference type="GO" id="GO:0008299">
    <property type="term" value="P:isoprenoid biosynthetic process"/>
    <property type="evidence" value="ECO:0007669"/>
    <property type="project" value="InterPro"/>
</dbReference>
<evidence type="ECO:0000256" key="1">
    <source>
        <dbReference type="ARBA" id="ARBA00022679"/>
    </source>
</evidence>
<keyword evidence="2" id="KW-0548">Nucleotidyltransferase</keyword>
<organism evidence="3">
    <name type="scientific">marine metagenome</name>
    <dbReference type="NCBI Taxonomy" id="408172"/>
    <lineage>
        <taxon>unclassified sequences</taxon>
        <taxon>metagenomes</taxon>
        <taxon>ecological metagenomes</taxon>
    </lineage>
</organism>
<reference evidence="3" key="1">
    <citation type="submission" date="2018-05" db="EMBL/GenBank/DDBJ databases">
        <authorList>
            <person name="Lanie J.A."/>
            <person name="Ng W.-L."/>
            <person name="Kazmierczak K.M."/>
            <person name="Andrzejewski T.M."/>
            <person name="Davidsen T.M."/>
            <person name="Wayne K.J."/>
            <person name="Tettelin H."/>
            <person name="Glass J.I."/>
            <person name="Rusch D."/>
            <person name="Podicherti R."/>
            <person name="Tsui H.-C.T."/>
            <person name="Winkler M.E."/>
        </authorList>
    </citation>
    <scope>NUCLEOTIDE SEQUENCE</scope>
</reference>
<protein>
    <recommendedName>
        <fullName evidence="4">2-C-methyl-D-erythritol 4-phosphate cytidylyltransferase</fullName>
    </recommendedName>
</protein>
<dbReference type="PANTHER" id="PTHR32125">
    <property type="entry name" value="2-C-METHYL-D-ERYTHRITOL 4-PHOSPHATE CYTIDYLYLTRANSFERASE, CHLOROPLASTIC"/>
    <property type="match status" value="1"/>
</dbReference>
<dbReference type="Gene3D" id="3.90.550.10">
    <property type="entry name" value="Spore Coat Polysaccharide Biosynthesis Protein SpsA, Chain A"/>
    <property type="match status" value="1"/>
</dbReference>
<dbReference type="EMBL" id="UINC01215661">
    <property type="protein sequence ID" value="SVE41452.1"/>
    <property type="molecule type" value="Genomic_DNA"/>
</dbReference>
<dbReference type="PANTHER" id="PTHR32125:SF4">
    <property type="entry name" value="2-C-METHYL-D-ERYTHRITOL 4-PHOSPHATE CYTIDYLYLTRANSFERASE, CHLOROPLASTIC"/>
    <property type="match status" value="1"/>
</dbReference>
<feature type="non-terminal residue" evidence="3">
    <location>
        <position position="209"/>
    </location>
</feature>
<dbReference type="SUPFAM" id="SSF53448">
    <property type="entry name" value="Nucleotide-diphospho-sugar transferases"/>
    <property type="match status" value="1"/>
</dbReference>
<name>A0A383DAE6_9ZZZZ</name>
<dbReference type="InterPro" id="IPR034683">
    <property type="entry name" value="IspD/TarI"/>
</dbReference>
<proteinExistence type="predicted"/>
<gene>
    <name evidence="3" type="ORF">METZ01_LOCUS494306</name>
</gene>
<dbReference type="AlphaFoldDB" id="A0A383DAE6"/>
<evidence type="ECO:0000256" key="2">
    <source>
        <dbReference type="ARBA" id="ARBA00022695"/>
    </source>
</evidence>
<keyword evidence="1" id="KW-0808">Transferase</keyword>
<evidence type="ECO:0000313" key="3">
    <source>
        <dbReference type="EMBL" id="SVE41452.1"/>
    </source>
</evidence>
<dbReference type="PROSITE" id="PS01295">
    <property type="entry name" value="ISPD"/>
    <property type="match status" value="1"/>
</dbReference>
<dbReference type="InterPro" id="IPR029044">
    <property type="entry name" value="Nucleotide-diphossugar_trans"/>
</dbReference>
<dbReference type="GO" id="GO:0050518">
    <property type="term" value="F:2-C-methyl-D-erythritol 4-phosphate cytidylyltransferase activity"/>
    <property type="evidence" value="ECO:0007669"/>
    <property type="project" value="TreeGrafter"/>
</dbReference>
<dbReference type="InterPro" id="IPR050088">
    <property type="entry name" value="IspD/TarI_cytidylyltransf_bact"/>
</dbReference>
<accession>A0A383DAE6</accession>